<evidence type="ECO:0000313" key="2">
    <source>
        <dbReference type="EMBL" id="RZR71950.1"/>
    </source>
</evidence>
<dbReference type="EMBL" id="KV875609">
    <property type="protein sequence ID" value="RZR71950.1"/>
    <property type="molecule type" value="Genomic_DNA"/>
</dbReference>
<dbReference type="Proteomes" id="UP000290560">
    <property type="component" value="Unassembled WGS sequence"/>
</dbReference>
<proteinExistence type="predicted"/>
<organism evidence="2">
    <name type="scientific">Ensete ventricosum</name>
    <name type="common">Abyssinian banana</name>
    <name type="synonym">Musa ensete</name>
    <dbReference type="NCBI Taxonomy" id="4639"/>
    <lineage>
        <taxon>Eukaryota</taxon>
        <taxon>Viridiplantae</taxon>
        <taxon>Streptophyta</taxon>
        <taxon>Embryophyta</taxon>
        <taxon>Tracheophyta</taxon>
        <taxon>Spermatophyta</taxon>
        <taxon>Magnoliopsida</taxon>
        <taxon>Liliopsida</taxon>
        <taxon>Zingiberales</taxon>
        <taxon>Musaceae</taxon>
        <taxon>Ensete</taxon>
    </lineage>
</organism>
<sequence length="95" mass="10114">MKRPAQVDFVSRDSLPRGGGSGSSSLGVHGKGPARRSYQVVVHPDGATQRHETPSLMNASQRDFSCRGGQIIAFPPRPGLHQLGCLLDLGATIYC</sequence>
<accession>A0A445MCE6</accession>
<dbReference type="AlphaFoldDB" id="A0A445MCE6"/>
<feature type="region of interest" description="Disordered" evidence="1">
    <location>
        <begin position="1"/>
        <end position="36"/>
    </location>
</feature>
<name>A0A445MCE6_ENSVE</name>
<evidence type="ECO:0000256" key="1">
    <source>
        <dbReference type="SAM" id="MobiDB-lite"/>
    </source>
</evidence>
<protein>
    <submittedName>
        <fullName evidence="2">Uncharacterized protein</fullName>
    </submittedName>
</protein>
<reference evidence="2" key="1">
    <citation type="journal article" date="2018" name="Data Brief">
        <title>Genome sequence data from 17 accessions of Ensete ventricosum, a staple food crop for millions in Ethiopia.</title>
        <authorList>
            <person name="Yemataw Z."/>
            <person name="Muzemil S."/>
            <person name="Ambachew D."/>
            <person name="Tripathi L."/>
            <person name="Tesfaye K."/>
            <person name="Chala A."/>
            <person name="Farbos A."/>
            <person name="O'Neill P."/>
            <person name="Moore K."/>
            <person name="Grant M."/>
            <person name="Studholme D.J."/>
        </authorList>
    </citation>
    <scope>NUCLEOTIDE SEQUENCE [LARGE SCALE GENOMIC DNA]</scope>
    <source>
        <tissue evidence="2">Leaf</tissue>
    </source>
</reference>
<gene>
    <name evidence="2" type="ORF">BHM03_00008914</name>
</gene>